<organism evidence="1 2">
    <name type="scientific">Aspergillus niger ATCC 13496</name>
    <dbReference type="NCBI Taxonomy" id="1353008"/>
    <lineage>
        <taxon>Eukaryota</taxon>
        <taxon>Fungi</taxon>
        <taxon>Dikarya</taxon>
        <taxon>Ascomycota</taxon>
        <taxon>Pezizomycotina</taxon>
        <taxon>Eurotiomycetes</taxon>
        <taxon>Eurotiomycetidae</taxon>
        <taxon>Eurotiales</taxon>
        <taxon>Aspergillaceae</taxon>
        <taxon>Aspergillus</taxon>
        <taxon>Aspergillus subgen. Circumdati</taxon>
    </lineage>
</organism>
<protein>
    <submittedName>
        <fullName evidence="1">Uncharacterized protein</fullName>
    </submittedName>
</protein>
<dbReference type="EMBL" id="KZ851963">
    <property type="protein sequence ID" value="RDH14593.1"/>
    <property type="molecule type" value="Genomic_DNA"/>
</dbReference>
<feature type="non-terminal residue" evidence="1">
    <location>
        <position position="294"/>
    </location>
</feature>
<dbReference type="AlphaFoldDB" id="A0A370BGA2"/>
<proteinExistence type="predicted"/>
<sequence>MYQGQTCNHSAEAGEDTACLIESGQRSRSSSSPSMFVRDVCRSLSCRGSGLSDVNPFAMSYADDEIRPSEANRKCVAQASYCTDKSNSACISLGTDDSSVNVELFSSTPTLRPLYCSESMRSWIDILKPETCHTSPGSEHSVRCNADDLAHGTLTASVVRARSGEAGIDGGITDTVYFCFARSPFDRALACLSGTTVSDGVNHCCSIRGSTYMFIKATAMEATTEGKVFGIARLRTPVCLFCSRRGTFSSAVRFKVEGKVVVRDVRWLWETKDCQETGLVVRDGRRGMSSTLEV</sequence>
<accession>A0A370BGA2</accession>
<name>A0A370BGA2_ASPNG</name>
<dbReference type="Proteomes" id="UP000253845">
    <property type="component" value="Unassembled WGS sequence"/>
</dbReference>
<reference evidence="1 2" key="1">
    <citation type="submission" date="2018-07" db="EMBL/GenBank/DDBJ databases">
        <title>Section-level genome sequencing of Aspergillus section Nigri to investigate inter- and intra-species variation.</title>
        <authorList>
            <consortium name="DOE Joint Genome Institute"/>
            <person name="Vesth T.C."/>
            <person name="Nybo J.L."/>
            <person name="Theobald S."/>
            <person name="Frisvad J.C."/>
            <person name="Larsen T.O."/>
            <person name="Nielsen K.F."/>
            <person name="Hoof J.B."/>
            <person name="Brandl J."/>
            <person name="Salamov A."/>
            <person name="Riley R."/>
            <person name="Gladden J.M."/>
            <person name="Phatale P."/>
            <person name="Nielsen M.T."/>
            <person name="Lyhne E.K."/>
            <person name="Kogle M.E."/>
            <person name="Strasser K."/>
            <person name="McDonnell E."/>
            <person name="Barry K."/>
            <person name="Clum A."/>
            <person name="Chen C."/>
            <person name="Nolan M."/>
            <person name="Sandor L."/>
            <person name="Kuo A."/>
            <person name="Lipzen A."/>
            <person name="Hainaut M."/>
            <person name="Drula E."/>
            <person name="Tsang A."/>
            <person name="Magnuson J.K."/>
            <person name="Henrissat B."/>
            <person name="Wiebenga A."/>
            <person name="Simmons B.A."/>
            <person name="Makela M.R."/>
            <person name="De vries R.P."/>
            <person name="Grigoriev I.V."/>
            <person name="Mortensen U.H."/>
            <person name="Baker S.E."/>
            <person name="Andersen M.R."/>
        </authorList>
    </citation>
    <scope>NUCLEOTIDE SEQUENCE [LARGE SCALE GENOMIC DNA]</scope>
    <source>
        <strain evidence="1 2">ATCC 13496</strain>
    </source>
</reference>
<gene>
    <name evidence="1" type="ORF">M747DRAFT_269940</name>
</gene>
<dbReference type="VEuPathDB" id="FungiDB:M747DRAFT_269940"/>
<evidence type="ECO:0000313" key="2">
    <source>
        <dbReference type="Proteomes" id="UP000253845"/>
    </source>
</evidence>
<evidence type="ECO:0000313" key="1">
    <source>
        <dbReference type="EMBL" id="RDH14593.1"/>
    </source>
</evidence>